<keyword evidence="3" id="KW-1185">Reference proteome</keyword>
<name>A0A4Y2G548_ARAVE</name>
<evidence type="ECO:0000313" key="3">
    <source>
        <dbReference type="Proteomes" id="UP000499080"/>
    </source>
</evidence>
<proteinExistence type="predicted"/>
<organism evidence="2 3">
    <name type="scientific">Araneus ventricosus</name>
    <name type="common">Orbweaver spider</name>
    <name type="synonym">Epeira ventricosa</name>
    <dbReference type="NCBI Taxonomy" id="182803"/>
    <lineage>
        <taxon>Eukaryota</taxon>
        <taxon>Metazoa</taxon>
        <taxon>Ecdysozoa</taxon>
        <taxon>Arthropoda</taxon>
        <taxon>Chelicerata</taxon>
        <taxon>Arachnida</taxon>
        <taxon>Araneae</taxon>
        <taxon>Araneomorphae</taxon>
        <taxon>Entelegynae</taxon>
        <taxon>Araneoidea</taxon>
        <taxon>Araneidae</taxon>
        <taxon>Araneus</taxon>
    </lineage>
</organism>
<protein>
    <submittedName>
        <fullName evidence="2">Uncharacterized protein</fullName>
    </submittedName>
</protein>
<evidence type="ECO:0000313" key="2">
    <source>
        <dbReference type="EMBL" id="GBM47748.1"/>
    </source>
</evidence>
<feature type="compositionally biased region" description="Basic and acidic residues" evidence="1">
    <location>
        <begin position="43"/>
        <end position="59"/>
    </location>
</feature>
<evidence type="ECO:0000256" key="1">
    <source>
        <dbReference type="SAM" id="MobiDB-lite"/>
    </source>
</evidence>
<accession>A0A4Y2G548</accession>
<dbReference type="AlphaFoldDB" id="A0A4Y2G548"/>
<sequence length="85" mass="9938">MIQRTASKNFFSFSNQPKYLLRCFPPHLTQLQIPKLEFVYKESDRSIPRRGGDREKDTAEQQVKSSGTTAKWKIPSNKRAALRWP</sequence>
<feature type="region of interest" description="Disordered" evidence="1">
    <location>
        <begin position="43"/>
        <end position="85"/>
    </location>
</feature>
<comment type="caution">
    <text evidence="2">The sequence shown here is derived from an EMBL/GenBank/DDBJ whole genome shotgun (WGS) entry which is preliminary data.</text>
</comment>
<dbReference type="EMBL" id="BGPR01001192">
    <property type="protein sequence ID" value="GBM47748.1"/>
    <property type="molecule type" value="Genomic_DNA"/>
</dbReference>
<gene>
    <name evidence="2" type="ORF">AVEN_237980_1</name>
</gene>
<reference evidence="2 3" key="1">
    <citation type="journal article" date="2019" name="Sci. Rep.">
        <title>Orb-weaving spider Araneus ventricosus genome elucidates the spidroin gene catalogue.</title>
        <authorList>
            <person name="Kono N."/>
            <person name="Nakamura H."/>
            <person name="Ohtoshi R."/>
            <person name="Moran D.A.P."/>
            <person name="Shinohara A."/>
            <person name="Yoshida Y."/>
            <person name="Fujiwara M."/>
            <person name="Mori M."/>
            <person name="Tomita M."/>
            <person name="Arakawa K."/>
        </authorList>
    </citation>
    <scope>NUCLEOTIDE SEQUENCE [LARGE SCALE GENOMIC DNA]</scope>
</reference>
<dbReference type="Proteomes" id="UP000499080">
    <property type="component" value="Unassembled WGS sequence"/>
</dbReference>
<feature type="compositionally biased region" description="Polar residues" evidence="1">
    <location>
        <begin position="60"/>
        <end position="69"/>
    </location>
</feature>